<dbReference type="Pfam" id="PF04072">
    <property type="entry name" value="LCM"/>
    <property type="match status" value="1"/>
</dbReference>
<evidence type="ECO:0000256" key="2">
    <source>
        <dbReference type="ARBA" id="ARBA00004797"/>
    </source>
</evidence>
<keyword evidence="10" id="KW-0819">tRNA processing</keyword>
<protein>
    <recommendedName>
        <fullName evidence="6">tRNA wybutosine-synthesizing protein 4</fullName>
        <ecNumber evidence="5">2.1.1.290</ecNumber>
        <ecNumber evidence="4">2.3.1.231</ecNumber>
    </recommendedName>
    <alternativeName>
        <fullName evidence="12">tRNA(Phe) (7-(3-amino-3-(methoxycarbonyl)propyl)wyosine(37)-N)-methoxycarbonyltransferase</fullName>
    </alternativeName>
    <alternativeName>
        <fullName evidence="11">tRNA(Phe) (7-(3-amino-3-carboxypropyl)wyosine(37)-O)-methyltransferase</fullName>
    </alternativeName>
</protein>
<feature type="compositionally biased region" description="Polar residues" evidence="15">
    <location>
        <begin position="279"/>
        <end position="290"/>
    </location>
</feature>
<dbReference type="CDD" id="cd12366">
    <property type="entry name" value="RRM1_RBM45"/>
    <property type="match status" value="1"/>
</dbReference>
<evidence type="ECO:0000256" key="8">
    <source>
        <dbReference type="ARBA" id="ARBA00022679"/>
    </source>
</evidence>
<dbReference type="SMART" id="SM00360">
    <property type="entry name" value="RRM"/>
    <property type="match status" value="3"/>
</dbReference>
<evidence type="ECO:0000256" key="11">
    <source>
        <dbReference type="ARBA" id="ARBA00029750"/>
    </source>
</evidence>
<evidence type="ECO:0000256" key="14">
    <source>
        <dbReference type="PROSITE-ProRule" id="PRU00176"/>
    </source>
</evidence>
<dbReference type="InterPro" id="IPR015915">
    <property type="entry name" value="Kelch-typ_b-propeller"/>
</dbReference>
<dbReference type="InterPro" id="IPR035979">
    <property type="entry name" value="RBD_domain_sf"/>
</dbReference>
<comment type="catalytic activity">
    <reaction evidence="1">
        <text>7-[(3S)-3-amino-3-carboxypropyl]wyosine(37) in tRNA(Phe) + S-adenosyl-L-methionine = 7-[(3S)-(3-amino-3-methoxycarbonyl)propyl]wyosine(37) in tRNA(Phe) + S-adenosyl-L-homocysteine</text>
        <dbReference type="Rhea" id="RHEA:36903"/>
        <dbReference type="Rhea" id="RHEA-COMP:10379"/>
        <dbReference type="Rhea" id="RHEA-COMP:11844"/>
        <dbReference type="ChEBI" id="CHEBI:57856"/>
        <dbReference type="ChEBI" id="CHEBI:59789"/>
        <dbReference type="ChEBI" id="CHEBI:73543"/>
        <dbReference type="ChEBI" id="CHEBI:74275"/>
        <dbReference type="EC" id="2.1.1.290"/>
    </reaction>
</comment>
<evidence type="ECO:0000313" key="18">
    <source>
        <dbReference type="Proteomes" id="UP000663891"/>
    </source>
</evidence>
<feature type="domain" description="RRM" evidence="16">
    <location>
        <begin position="498"/>
        <end position="563"/>
    </location>
</feature>
<feature type="domain" description="RRM" evidence="16">
    <location>
        <begin position="150"/>
        <end position="205"/>
    </location>
</feature>
<comment type="catalytic activity">
    <reaction evidence="13">
        <text>7-[(3S)-(3-amino-3-methoxycarbonyl)propyl]wyosine(37) in tRNA(Phe) + S-adenosyl-L-methionine + CO2 = wybutosine(37) in tRNA(Phe) + S-adenosyl-L-homocysteine + 2 H(+)</text>
        <dbReference type="Rhea" id="RHEA:37119"/>
        <dbReference type="Rhea" id="RHEA-COMP:11844"/>
        <dbReference type="Rhea" id="RHEA-COMP:11847"/>
        <dbReference type="ChEBI" id="CHEBI:15378"/>
        <dbReference type="ChEBI" id="CHEBI:16526"/>
        <dbReference type="ChEBI" id="CHEBI:57856"/>
        <dbReference type="ChEBI" id="CHEBI:59789"/>
        <dbReference type="ChEBI" id="CHEBI:73544"/>
        <dbReference type="ChEBI" id="CHEBI:74275"/>
        <dbReference type="EC" id="2.3.1.231"/>
    </reaction>
</comment>
<dbReference type="Gene3D" id="3.40.50.150">
    <property type="entry name" value="Vaccinia Virus protein VP39"/>
    <property type="match status" value="1"/>
</dbReference>
<dbReference type="InterPro" id="IPR034203">
    <property type="entry name" value="RBM45_RRM1"/>
</dbReference>
<reference evidence="17" key="1">
    <citation type="submission" date="2021-02" db="EMBL/GenBank/DDBJ databases">
        <authorList>
            <person name="Nowell W R."/>
        </authorList>
    </citation>
    <scope>NUCLEOTIDE SEQUENCE</scope>
</reference>
<dbReference type="InterPro" id="IPR029063">
    <property type="entry name" value="SAM-dependent_MTases_sf"/>
</dbReference>
<evidence type="ECO:0000256" key="4">
    <source>
        <dbReference type="ARBA" id="ARBA00012155"/>
    </source>
</evidence>
<dbReference type="InterPro" id="IPR000504">
    <property type="entry name" value="RRM_dom"/>
</dbReference>
<evidence type="ECO:0000259" key="16">
    <source>
        <dbReference type="PROSITE" id="PS50102"/>
    </source>
</evidence>
<comment type="pathway">
    <text evidence="2">tRNA modification; wybutosine-tRNA(Phe) biosynthesis.</text>
</comment>
<dbReference type="UniPathway" id="UPA00375"/>
<dbReference type="AlphaFoldDB" id="A0A815BJA2"/>
<evidence type="ECO:0000256" key="7">
    <source>
        <dbReference type="ARBA" id="ARBA00022603"/>
    </source>
</evidence>
<proteinExistence type="inferred from homology"/>
<dbReference type="SUPFAM" id="SSF53335">
    <property type="entry name" value="S-adenosyl-L-methionine-dependent methyltransferases"/>
    <property type="match status" value="1"/>
</dbReference>
<keyword evidence="8" id="KW-0808">Transferase</keyword>
<dbReference type="Pfam" id="PF24681">
    <property type="entry name" value="Kelch_KLHDC2_KLHL20_DRC7"/>
    <property type="match status" value="1"/>
</dbReference>
<dbReference type="PANTHER" id="PTHR46529">
    <property type="entry name" value="TRNA WYBUTOSINE-SYNTHESIZING PROTEIN 4"/>
    <property type="match status" value="1"/>
</dbReference>
<dbReference type="GO" id="GO:0008175">
    <property type="term" value="F:tRNA methyltransferase activity"/>
    <property type="evidence" value="ECO:0007669"/>
    <property type="project" value="TreeGrafter"/>
</dbReference>
<dbReference type="PROSITE" id="PS50102">
    <property type="entry name" value="RRM"/>
    <property type="match status" value="3"/>
</dbReference>
<dbReference type="Pfam" id="PF00076">
    <property type="entry name" value="RRM_1"/>
    <property type="match status" value="3"/>
</dbReference>
<dbReference type="Gene3D" id="3.30.70.330">
    <property type="match status" value="3"/>
</dbReference>
<dbReference type="EC" id="2.3.1.231" evidence="4"/>
<dbReference type="EC" id="2.1.1.290" evidence="5"/>
<evidence type="ECO:0000256" key="6">
    <source>
        <dbReference type="ARBA" id="ARBA00018045"/>
    </source>
</evidence>
<keyword evidence="7" id="KW-0489">Methyltransferase</keyword>
<evidence type="ECO:0000256" key="10">
    <source>
        <dbReference type="ARBA" id="ARBA00022694"/>
    </source>
</evidence>
<evidence type="ECO:0000256" key="9">
    <source>
        <dbReference type="ARBA" id="ARBA00022691"/>
    </source>
</evidence>
<dbReference type="InterPro" id="IPR011043">
    <property type="entry name" value="Gal_Oxase/kelch_b-propeller"/>
</dbReference>
<organism evidence="17 18">
    <name type="scientific">Adineta steineri</name>
    <dbReference type="NCBI Taxonomy" id="433720"/>
    <lineage>
        <taxon>Eukaryota</taxon>
        <taxon>Metazoa</taxon>
        <taxon>Spiralia</taxon>
        <taxon>Gnathifera</taxon>
        <taxon>Rotifera</taxon>
        <taxon>Eurotatoria</taxon>
        <taxon>Bdelloidea</taxon>
        <taxon>Adinetida</taxon>
        <taxon>Adinetidae</taxon>
        <taxon>Adineta</taxon>
    </lineage>
</organism>
<comment type="caution">
    <text evidence="17">The sequence shown here is derived from an EMBL/GenBank/DDBJ whole genome shotgun (WGS) entry which is preliminary data.</text>
</comment>
<keyword evidence="9" id="KW-0949">S-adenosyl-L-methionine</keyword>
<dbReference type="SUPFAM" id="SSF54928">
    <property type="entry name" value="RNA-binding domain, RBD"/>
    <property type="match status" value="3"/>
</dbReference>
<feature type="compositionally biased region" description="Polar residues" evidence="15">
    <location>
        <begin position="22"/>
        <end position="32"/>
    </location>
</feature>
<feature type="domain" description="RRM" evidence="16">
    <location>
        <begin position="55"/>
        <end position="128"/>
    </location>
</feature>
<dbReference type="InterPro" id="IPR012677">
    <property type="entry name" value="Nucleotide-bd_a/b_plait_sf"/>
</dbReference>
<feature type="compositionally biased region" description="Polar residues" evidence="15">
    <location>
        <begin position="245"/>
        <end position="259"/>
    </location>
</feature>
<evidence type="ECO:0000256" key="1">
    <source>
        <dbReference type="ARBA" id="ARBA00001806"/>
    </source>
</evidence>
<feature type="compositionally biased region" description="Basic and acidic residues" evidence="15">
    <location>
        <begin position="7"/>
        <end position="18"/>
    </location>
</feature>
<feature type="region of interest" description="Disordered" evidence="15">
    <location>
        <begin position="1"/>
        <end position="32"/>
    </location>
</feature>
<name>A0A815BJA2_9BILA</name>
<dbReference type="GO" id="GO:0030488">
    <property type="term" value="P:tRNA methylation"/>
    <property type="evidence" value="ECO:0007669"/>
    <property type="project" value="TreeGrafter"/>
</dbReference>
<dbReference type="OrthoDB" id="203237at2759"/>
<accession>A0A815BJA2</accession>
<dbReference type="Gene3D" id="2.120.10.80">
    <property type="entry name" value="Kelch-type beta propeller"/>
    <property type="match status" value="1"/>
</dbReference>
<keyword evidence="14" id="KW-0694">RNA-binding</keyword>
<dbReference type="PANTHER" id="PTHR46529:SF1">
    <property type="entry name" value="TRNA WYBUTOSINE-SYNTHESIZING PROTEIN 4"/>
    <property type="match status" value="1"/>
</dbReference>
<evidence type="ECO:0000256" key="15">
    <source>
        <dbReference type="SAM" id="MobiDB-lite"/>
    </source>
</evidence>
<sequence length="1247" mass="143117">MMNNRNRSRDVSSEDSNRSSHKQTSSQNKRQQLSTVFNKTADVDDPPFSRLFLLIPKAMSEDELRNAFQIHGTIQDIHMVRDRRSQESKGIAYIKYEKASAAARAMEEMNGTIISPHVRPLKAIISSSRREGSVRDPDEHEKMLRLFVVIPKHMTKDDLRKVFQKYGSIINIKVIVDKLTGENKGFAYISFSKASEAAYALEECDPSYKPKFAEPFSSKRHRDNEDALPSSASIYGAVSPPYRQKMSSGKQHPSPSSNSNDHRPSPPPLLPLPTRSLSNNDSNQSSTLSPVSNSYHLLEINNERRLIVRCGMTITNYHISKLFDLVPNMEECSPLTINTFNELSNSYHLLEINNERRLIVRCGMTITNYHISKLFDLVPNMEECSPLTINTFNEHYFIVRYKTCQFATYAREKLHAFQFPDGEILSVQYYDEKIVNDLIHQSQNGKYGDTSGIGQLIHQMSNLQGSQEEYVDYCNIPLPSKQKYASFDAPVAKTLQIMPQRPVSEDYIRDVFNRFGNLIDVRMVNPQLCYVMFSDERSADTAMETMNGQEIALVRIRIIESDKSVDSTTASVMEEAFRINQRKSRKARNDVAVQGTNDSSILSKVSMVKLGYFEDLFLREFVDKDVRRSPSINRGYYIRMKALEYALNTFYSVYDQMEVQIVNLGAGFDATWFRLDEERKQRTHFIDIDFPEVMQRKLALIEVRSRLHEQFEPMHTFSSLDNFAVTNEKYSLIGVDMRDSLTLNTLLQSVKVDETKPTLLISEVVLTYMGRSSCNRVIQWILDFFQECILCTYEQILPDDGFGQVMVAHFAKLGSPLKCIHQYPTSESQVQRYTHLGFDLSFCVNMHDFYRNYLSSDEHDRIETLEPFDEIEEWQSKCAHYILLFGLRTSSNISKQWFEQMTNDCKSIIHSKKDTVISNNNLIDEQFKVDTQFEVYPTTMTYAQRFGHQSMLINEKYVWTIGGFGTVDGRHRRLKTIEVLNIDNGHIQRLDNHLLGECVFHTCQASDNLILAFFGRKSPGILNSCTSIDIDSLQTLNFNEDEKILRRWRHCSCYIKQTDKIIIFGGKINMSKSTNDTLCLQSNGELIPSQFSQIKPTNRNSARLNTYKHFAVLTGGLLENEEPTNEIWLLDTSQEIMTWTLFQTNGTIIPRYSHSADIIDDTLWLLGGINALERRPPGLCKINLLTGDAIEYTIPTMCVEHPIILYNHQTVLLNKTTFLILGGGGNCFSFGALINQPMILKFDHLVN</sequence>
<dbReference type="GO" id="GO:0003723">
    <property type="term" value="F:RNA binding"/>
    <property type="evidence" value="ECO:0007669"/>
    <property type="project" value="UniProtKB-UniRule"/>
</dbReference>
<gene>
    <name evidence="17" type="ORF">VCS650_LOCUS29418</name>
</gene>
<feature type="region of interest" description="Disordered" evidence="15">
    <location>
        <begin position="239"/>
        <end position="290"/>
    </location>
</feature>
<evidence type="ECO:0000256" key="3">
    <source>
        <dbReference type="ARBA" id="ARBA00010703"/>
    </source>
</evidence>
<evidence type="ECO:0000256" key="13">
    <source>
        <dbReference type="ARBA" id="ARBA00049250"/>
    </source>
</evidence>
<comment type="similarity">
    <text evidence="3">Belongs to the methyltransferase superfamily. LCMT family.</text>
</comment>
<dbReference type="Proteomes" id="UP000663891">
    <property type="component" value="Unassembled WGS sequence"/>
</dbReference>
<evidence type="ECO:0000313" key="17">
    <source>
        <dbReference type="EMBL" id="CAF1270918.1"/>
    </source>
</evidence>
<evidence type="ECO:0000256" key="12">
    <source>
        <dbReference type="ARBA" id="ARBA00030847"/>
    </source>
</evidence>
<evidence type="ECO:0000256" key="5">
    <source>
        <dbReference type="ARBA" id="ARBA00012779"/>
    </source>
</evidence>
<dbReference type="EMBL" id="CAJNON010000454">
    <property type="protein sequence ID" value="CAF1270918.1"/>
    <property type="molecule type" value="Genomic_DNA"/>
</dbReference>
<dbReference type="GO" id="GO:0031591">
    <property type="term" value="P:wybutosine biosynthetic process"/>
    <property type="evidence" value="ECO:0007669"/>
    <property type="project" value="TreeGrafter"/>
</dbReference>
<dbReference type="InterPro" id="IPR007213">
    <property type="entry name" value="Ppm1/Ppm2/Tcmp"/>
</dbReference>
<dbReference type="SUPFAM" id="SSF50965">
    <property type="entry name" value="Galactose oxidase, central domain"/>
    <property type="match status" value="1"/>
</dbReference>